<evidence type="ECO:0000256" key="6">
    <source>
        <dbReference type="SAM" id="MobiDB-lite"/>
    </source>
</evidence>
<dbReference type="InterPro" id="IPR010431">
    <property type="entry name" value="Fascin"/>
</dbReference>
<dbReference type="EMBL" id="KB008169">
    <property type="protein sequence ID" value="ELR10977.1"/>
    <property type="molecule type" value="Genomic_DNA"/>
</dbReference>
<dbReference type="Pfam" id="PF06268">
    <property type="entry name" value="Fascin"/>
    <property type="match status" value="1"/>
</dbReference>
<evidence type="ECO:0000259" key="7">
    <source>
        <dbReference type="Pfam" id="PF06268"/>
    </source>
</evidence>
<comment type="similarity">
    <text evidence="2">Belongs to the fascin family.</text>
</comment>
<dbReference type="GO" id="GO:0015629">
    <property type="term" value="C:actin cytoskeleton"/>
    <property type="evidence" value="ECO:0007669"/>
    <property type="project" value="TreeGrafter"/>
</dbReference>
<keyword evidence="9" id="KW-1185">Reference proteome</keyword>
<feature type="domain" description="Fascin-like" evidence="7">
    <location>
        <begin position="14"/>
        <end position="93"/>
    </location>
</feature>
<dbReference type="GO" id="GO:0005737">
    <property type="term" value="C:cytoplasm"/>
    <property type="evidence" value="ECO:0007669"/>
    <property type="project" value="TreeGrafter"/>
</dbReference>
<evidence type="ECO:0000313" key="8">
    <source>
        <dbReference type="EMBL" id="ELR10977.1"/>
    </source>
</evidence>
<dbReference type="InterPro" id="IPR008999">
    <property type="entry name" value="Actin-crosslinking"/>
</dbReference>
<dbReference type="GeneID" id="14911381"/>
<proteinExistence type="inferred from homology"/>
<evidence type="ECO:0000256" key="2">
    <source>
        <dbReference type="ARBA" id="ARBA00007415"/>
    </source>
</evidence>
<dbReference type="PANTHER" id="PTHR10551">
    <property type="entry name" value="FASCIN"/>
    <property type="match status" value="1"/>
</dbReference>
<reference evidence="8 9" key="1">
    <citation type="journal article" date="2013" name="Genome Biol.">
        <title>Genome of Acanthamoeba castellanii highlights extensive lateral gene transfer and early evolution of tyrosine kinase signaling.</title>
        <authorList>
            <person name="Clarke M."/>
            <person name="Lohan A.J."/>
            <person name="Liu B."/>
            <person name="Lagkouvardos I."/>
            <person name="Roy S."/>
            <person name="Zafar N."/>
            <person name="Bertelli C."/>
            <person name="Schilde C."/>
            <person name="Kianianmomeni A."/>
            <person name="Burglin T.R."/>
            <person name="Frech C."/>
            <person name="Turcotte B."/>
            <person name="Kopec K.O."/>
            <person name="Synnott J.M."/>
            <person name="Choo C."/>
            <person name="Paponov I."/>
            <person name="Finkler A."/>
            <person name="Soon Heng Tan C."/>
            <person name="Hutchins A.P."/>
            <person name="Weinmeier T."/>
            <person name="Rattei T."/>
            <person name="Chu J.S."/>
            <person name="Gimenez G."/>
            <person name="Irimia M."/>
            <person name="Rigden D.J."/>
            <person name="Fitzpatrick D.A."/>
            <person name="Lorenzo-Morales J."/>
            <person name="Bateman A."/>
            <person name="Chiu C.H."/>
            <person name="Tang P."/>
            <person name="Hegemann P."/>
            <person name="Fromm H."/>
            <person name="Raoult D."/>
            <person name="Greub G."/>
            <person name="Miranda-Saavedra D."/>
            <person name="Chen N."/>
            <person name="Nash P."/>
            <person name="Ginger M.L."/>
            <person name="Horn M."/>
            <person name="Schaap P."/>
            <person name="Caler L."/>
            <person name="Loftus B."/>
        </authorList>
    </citation>
    <scope>NUCLEOTIDE SEQUENCE [LARGE SCALE GENOMIC DNA]</scope>
    <source>
        <strain evidence="8 9">Neff</strain>
    </source>
</reference>
<dbReference type="GO" id="GO:0030674">
    <property type="term" value="F:protein-macromolecule adaptor activity"/>
    <property type="evidence" value="ECO:0007669"/>
    <property type="project" value="InterPro"/>
</dbReference>
<dbReference type="GO" id="GO:0007163">
    <property type="term" value="P:establishment or maintenance of cell polarity"/>
    <property type="evidence" value="ECO:0007669"/>
    <property type="project" value="TreeGrafter"/>
</dbReference>
<dbReference type="AlphaFoldDB" id="L8GD37"/>
<dbReference type="GO" id="GO:0051017">
    <property type="term" value="P:actin filament bundle assembly"/>
    <property type="evidence" value="ECO:0007669"/>
    <property type="project" value="TreeGrafter"/>
</dbReference>
<evidence type="ECO:0000256" key="3">
    <source>
        <dbReference type="ARBA" id="ARBA00022490"/>
    </source>
</evidence>
<feature type="non-terminal residue" evidence="8">
    <location>
        <position position="99"/>
    </location>
</feature>
<dbReference type="GO" id="GO:0016477">
    <property type="term" value="P:cell migration"/>
    <property type="evidence" value="ECO:0007669"/>
    <property type="project" value="TreeGrafter"/>
</dbReference>
<dbReference type="InterPro" id="IPR022768">
    <property type="entry name" value="Fascin-like_dom"/>
</dbReference>
<dbReference type="KEGG" id="acan:ACA1_103750"/>
<keyword evidence="3" id="KW-0963">Cytoplasm</keyword>
<name>L8GD37_ACACF</name>
<comment type="subcellular location">
    <subcellularLocation>
        <location evidence="1">Cytoplasm</location>
        <location evidence="1">Cytoskeleton</location>
    </subcellularLocation>
</comment>
<dbReference type="RefSeq" id="XP_004332990.1">
    <property type="nucleotide sequence ID" value="XM_004332942.1"/>
</dbReference>
<dbReference type="PANTHER" id="PTHR10551:SF9">
    <property type="entry name" value="FASCIN-2"/>
    <property type="match status" value="1"/>
</dbReference>
<dbReference type="CDD" id="cd00257">
    <property type="entry name" value="beta-trefoil_FSCN-like"/>
    <property type="match status" value="1"/>
</dbReference>
<sequence>MHHGHHHHHHAVTISTESKVHLKSHHGKFLCAEPSGKVVADRSDCKEWETWTMRTTNGRATFQSAHGKYLCAEPSGKLVADRSSPSDWEHFHVVHQGAH</sequence>
<dbReference type="Proteomes" id="UP000011083">
    <property type="component" value="Unassembled WGS sequence"/>
</dbReference>
<keyword evidence="8" id="KW-0575">Peroxidase</keyword>
<keyword evidence="8" id="KW-0560">Oxidoreductase</keyword>
<evidence type="ECO:0000256" key="4">
    <source>
        <dbReference type="ARBA" id="ARBA00023203"/>
    </source>
</evidence>
<organism evidence="8 9">
    <name type="scientific">Acanthamoeba castellanii (strain ATCC 30010 / Neff)</name>
    <dbReference type="NCBI Taxonomy" id="1257118"/>
    <lineage>
        <taxon>Eukaryota</taxon>
        <taxon>Amoebozoa</taxon>
        <taxon>Discosea</taxon>
        <taxon>Longamoebia</taxon>
        <taxon>Centramoebida</taxon>
        <taxon>Acanthamoebidae</taxon>
        <taxon>Acanthamoeba</taxon>
    </lineage>
</organism>
<dbReference type="Gene3D" id="2.80.10.50">
    <property type="match status" value="1"/>
</dbReference>
<evidence type="ECO:0000256" key="1">
    <source>
        <dbReference type="ARBA" id="ARBA00004245"/>
    </source>
</evidence>
<dbReference type="SUPFAM" id="SSF50405">
    <property type="entry name" value="Actin-crosslinking proteins"/>
    <property type="match status" value="1"/>
</dbReference>
<evidence type="ECO:0000313" key="9">
    <source>
        <dbReference type="Proteomes" id="UP000011083"/>
    </source>
</evidence>
<accession>L8GD37</accession>
<dbReference type="GO" id="GO:0051015">
    <property type="term" value="F:actin filament binding"/>
    <property type="evidence" value="ECO:0007669"/>
    <property type="project" value="InterPro"/>
</dbReference>
<keyword evidence="4" id="KW-0009">Actin-binding</keyword>
<dbReference type="GO" id="GO:0004601">
    <property type="term" value="F:peroxidase activity"/>
    <property type="evidence" value="ECO:0007669"/>
    <property type="project" value="UniProtKB-KW"/>
</dbReference>
<feature type="compositionally biased region" description="Basic residues" evidence="6">
    <location>
        <begin position="1"/>
        <end position="11"/>
    </location>
</feature>
<keyword evidence="5" id="KW-0206">Cytoskeleton</keyword>
<dbReference type="VEuPathDB" id="AmoebaDB:ACA1_103750"/>
<feature type="region of interest" description="Disordered" evidence="6">
    <location>
        <begin position="1"/>
        <end position="20"/>
    </location>
</feature>
<protein>
    <submittedName>
        <fullName evidence="8">PPOD2 peroxidase</fullName>
    </submittedName>
</protein>
<gene>
    <name evidence="8" type="ORF">ACA1_103750</name>
</gene>
<dbReference type="OrthoDB" id="2432302at2759"/>
<evidence type="ECO:0000256" key="5">
    <source>
        <dbReference type="ARBA" id="ARBA00023212"/>
    </source>
</evidence>